<dbReference type="EMBL" id="MLJW01008791">
    <property type="protein sequence ID" value="OIQ63686.1"/>
    <property type="molecule type" value="Genomic_DNA"/>
</dbReference>
<dbReference type="AlphaFoldDB" id="A0A1J5NY29"/>
<organism evidence="1">
    <name type="scientific">mine drainage metagenome</name>
    <dbReference type="NCBI Taxonomy" id="410659"/>
    <lineage>
        <taxon>unclassified sequences</taxon>
        <taxon>metagenomes</taxon>
        <taxon>ecological metagenomes</taxon>
    </lineage>
</organism>
<proteinExistence type="predicted"/>
<comment type="caution">
    <text evidence="1">The sequence shown here is derived from an EMBL/GenBank/DDBJ whole genome shotgun (WGS) entry which is preliminary data.</text>
</comment>
<evidence type="ECO:0000313" key="1">
    <source>
        <dbReference type="EMBL" id="OIQ63686.1"/>
    </source>
</evidence>
<protein>
    <submittedName>
        <fullName evidence="1">Uncharacterized protein</fullName>
    </submittedName>
</protein>
<reference evidence="1" key="1">
    <citation type="submission" date="2016-10" db="EMBL/GenBank/DDBJ databases">
        <title>Sequence of Gallionella enrichment culture.</title>
        <authorList>
            <person name="Poehlein A."/>
            <person name="Muehling M."/>
            <person name="Daniel R."/>
        </authorList>
    </citation>
    <scope>NUCLEOTIDE SEQUENCE</scope>
</reference>
<sequence>MALEPLEQAVRRFSGFLEVSHEASNAERHAFFVGINEAHAGHAARDGAGRLDHGAFIAPEIEAGFNGLTRQEVHFLAGQRDIVGLRSLAQIGPRPEQPVHAFGQHDHVGVHLPVVPVGTYADHPAIGVLRELRHGRLAQHRRARLPYLGREPLVELRANDGVTVRTLLVEVVGAIVQPDMGAVIHHPEALLDQMTFQWRILAKIRDQLLQHIGIEDRPLNVL</sequence>
<accession>A0A1J5NY29</accession>
<name>A0A1J5NY29_9ZZZZ</name>
<gene>
    <name evidence="1" type="ORF">GALL_547730</name>
</gene>